<name>A0A8J4QR84_9ROSI</name>
<sequence length="82" mass="9313">MFGNILVLNPFGFLFTCASYYSLYMPSIKCYMLSFMKTIERADCTHRHVMLKGASLGARGLYIIPNGFEISSYDERLDGLLV</sequence>
<dbReference type="EMBL" id="JRKL02003653">
    <property type="protein sequence ID" value="KAF3954575.1"/>
    <property type="molecule type" value="Genomic_DNA"/>
</dbReference>
<evidence type="ECO:0000256" key="1">
    <source>
        <dbReference type="SAM" id="Phobius"/>
    </source>
</evidence>
<keyword evidence="1" id="KW-1133">Transmembrane helix</keyword>
<evidence type="ECO:0000313" key="3">
    <source>
        <dbReference type="Proteomes" id="UP000737018"/>
    </source>
</evidence>
<comment type="caution">
    <text evidence="2">The sequence shown here is derived from an EMBL/GenBank/DDBJ whole genome shotgun (WGS) entry which is preliminary data.</text>
</comment>
<organism evidence="2 3">
    <name type="scientific">Castanea mollissima</name>
    <name type="common">Chinese chestnut</name>
    <dbReference type="NCBI Taxonomy" id="60419"/>
    <lineage>
        <taxon>Eukaryota</taxon>
        <taxon>Viridiplantae</taxon>
        <taxon>Streptophyta</taxon>
        <taxon>Embryophyta</taxon>
        <taxon>Tracheophyta</taxon>
        <taxon>Spermatophyta</taxon>
        <taxon>Magnoliopsida</taxon>
        <taxon>eudicotyledons</taxon>
        <taxon>Gunneridae</taxon>
        <taxon>Pentapetalae</taxon>
        <taxon>rosids</taxon>
        <taxon>fabids</taxon>
        <taxon>Fagales</taxon>
        <taxon>Fagaceae</taxon>
        <taxon>Castanea</taxon>
    </lineage>
</organism>
<feature type="transmembrane region" description="Helical" evidence="1">
    <location>
        <begin position="6"/>
        <end position="24"/>
    </location>
</feature>
<keyword evidence="3" id="KW-1185">Reference proteome</keyword>
<dbReference type="Proteomes" id="UP000737018">
    <property type="component" value="Unassembled WGS sequence"/>
</dbReference>
<dbReference type="AlphaFoldDB" id="A0A8J4QR84"/>
<keyword evidence="1" id="KW-0472">Membrane</keyword>
<keyword evidence="1" id="KW-0812">Transmembrane</keyword>
<protein>
    <submittedName>
        <fullName evidence="2">Uncharacterized protein</fullName>
    </submittedName>
</protein>
<accession>A0A8J4QR84</accession>
<proteinExistence type="predicted"/>
<reference evidence="2" key="1">
    <citation type="submission" date="2020-03" db="EMBL/GenBank/DDBJ databases">
        <title>Castanea mollissima Vanexum genome sequencing.</title>
        <authorList>
            <person name="Staton M."/>
        </authorList>
    </citation>
    <scope>NUCLEOTIDE SEQUENCE</scope>
    <source>
        <tissue evidence="2">Leaf</tissue>
    </source>
</reference>
<gene>
    <name evidence="2" type="ORF">CMV_020096</name>
</gene>
<evidence type="ECO:0000313" key="2">
    <source>
        <dbReference type="EMBL" id="KAF3954575.1"/>
    </source>
</evidence>